<evidence type="ECO:0000256" key="10">
    <source>
        <dbReference type="ARBA" id="ARBA00022989"/>
    </source>
</evidence>
<evidence type="ECO:0000256" key="13">
    <source>
        <dbReference type="ARBA" id="ARBA00023316"/>
    </source>
</evidence>
<evidence type="ECO:0000256" key="6">
    <source>
        <dbReference type="ARBA" id="ARBA00022692"/>
    </source>
</evidence>
<evidence type="ECO:0000256" key="8">
    <source>
        <dbReference type="ARBA" id="ARBA00022960"/>
    </source>
</evidence>
<dbReference type="PANTHER" id="PTHR30622:SF4">
    <property type="entry name" value="UNDECAPRENYL-DIPHOSPHATASE"/>
    <property type="match status" value="1"/>
</dbReference>
<comment type="similarity">
    <text evidence="2">Belongs to the UppP family.</text>
</comment>
<keyword evidence="6" id="KW-0812">Transmembrane</keyword>
<evidence type="ECO:0000256" key="11">
    <source>
        <dbReference type="ARBA" id="ARBA00023136"/>
    </source>
</evidence>
<evidence type="ECO:0000313" key="18">
    <source>
        <dbReference type="Proteomes" id="UP000585272"/>
    </source>
</evidence>
<name>A0A840I7V1_9ACTN</name>
<dbReference type="GO" id="GO:0005886">
    <property type="term" value="C:plasma membrane"/>
    <property type="evidence" value="ECO:0007669"/>
    <property type="project" value="UniProtKB-SubCell"/>
</dbReference>
<dbReference type="GO" id="GO:0008360">
    <property type="term" value="P:regulation of cell shape"/>
    <property type="evidence" value="ECO:0007669"/>
    <property type="project" value="UniProtKB-KW"/>
</dbReference>
<dbReference type="EC" id="3.6.1.27" evidence="3"/>
<evidence type="ECO:0000313" key="17">
    <source>
        <dbReference type="EMBL" id="MBB4660969.1"/>
    </source>
</evidence>
<organism evidence="17 18">
    <name type="scientific">Conexibacter arvalis</name>
    <dbReference type="NCBI Taxonomy" id="912552"/>
    <lineage>
        <taxon>Bacteria</taxon>
        <taxon>Bacillati</taxon>
        <taxon>Actinomycetota</taxon>
        <taxon>Thermoleophilia</taxon>
        <taxon>Solirubrobacterales</taxon>
        <taxon>Conexibacteraceae</taxon>
        <taxon>Conexibacter</taxon>
    </lineage>
</organism>
<comment type="catalytic activity">
    <reaction evidence="16">
        <text>di-trans,octa-cis-undecaprenyl diphosphate + H2O = di-trans,octa-cis-undecaprenyl phosphate + phosphate + H(+)</text>
        <dbReference type="Rhea" id="RHEA:28094"/>
        <dbReference type="ChEBI" id="CHEBI:15377"/>
        <dbReference type="ChEBI" id="CHEBI:15378"/>
        <dbReference type="ChEBI" id="CHEBI:43474"/>
        <dbReference type="ChEBI" id="CHEBI:58405"/>
        <dbReference type="ChEBI" id="CHEBI:60392"/>
        <dbReference type="EC" id="3.6.1.27"/>
    </reaction>
</comment>
<dbReference type="Proteomes" id="UP000585272">
    <property type="component" value="Unassembled WGS sequence"/>
</dbReference>
<evidence type="ECO:0000256" key="3">
    <source>
        <dbReference type="ARBA" id="ARBA00012374"/>
    </source>
</evidence>
<comment type="subcellular location">
    <subcellularLocation>
        <location evidence="1">Cell membrane</location>
        <topology evidence="1">Multi-pass membrane protein</topology>
    </subcellularLocation>
</comment>
<proteinExistence type="inferred from homology"/>
<evidence type="ECO:0000256" key="9">
    <source>
        <dbReference type="ARBA" id="ARBA00022984"/>
    </source>
</evidence>
<evidence type="ECO:0000256" key="2">
    <source>
        <dbReference type="ARBA" id="ARBA00010621"/>
    </source>
</evidence>
<evidence type="ECO:0000256" key="12">
    <source>
        <dbReference type="ARBA" id="ARBA00023251"/>
    </source>
</evidence>
<evidence type="ECO:0000256" key="14">
    <source>
        <dbReference type="ARBA" id="ARBA00032707"/>
    </source>
</evidence>
<keyword evidence="18" id="KW-1185">Reference proteome</keyword>
<dbReference type="PANTHER" id="PTHR30622">
    <property type="entry name" value="UNDECAPRENYL-DIPHOSPHATASE"/>
    <property type="match status" value="1"/>
</dbReference>
<dbReference type="GO" id="GO:0009252">
    <property type="term" value="P:peptidoglycan biosynthetic process"/>
    <property type="evidence" value="ECO:0007669"/>
    <property type="project" value="UniProtKB-KW"/>
</dbReference>
<dbReference type="GO" id="GO:0050380">
    <property type="term" value="F:undecaprenyl-diphosphatase activity"/>
    <property type="evidence" value="ECO:0007669"/>
    <property type="project" value="UniProtKB-EC"/>
</dbReference>
<keyword evidence="10" id="KW-1133">Transmembrane helix</keyword>
<dbReference type="GO" id="GO:0071555">
    <property type="term" value="P:cell wall organization"/>
    <property type="evidence" value="ECO:0007669"/>
    <property type="project" value="UniProtKB-KW"/>
</dbReference>
<keyword evidence="9" id="KW-0573">Peptidoglycan synthesis</keyword>
<keyword evidence="5" id="KW-1003">Cell membrane</keyword>
<keyword evidence="13" id="KW-0961">Cell wall biogenesis/degradation</keyword>
<accession>A0A840I7V1</accession>
<evidence type="ECO:0000256" key="16">
    <source>
        <dbReference type="ARBA" id="ARBA00047594"/>
    </source>
</evidence>
<evidence type="ECO:0000256" key="15">
    <source>
        <dbReference type="ARBA" id="ARBA00032932"/>
    </source>
</evidence>
<evidence type="ECO:0000256" key="1">
    <source>
        <dbReference type="ARBA" id="ARBA00004651"/>
    </source>
</evidence>
<protein>
    <recommendedName>
        <fullName evidence="4">Undecaprenyl-diphosphatase</fullName>
        <ecNumber evidence="3">3.6.1.27</ecNumber>
    </recommendedName>
    <alternativeName>
        <fullName evidence="15">Bacitracin resistance protein</fullName>
    </alternativeName>
    <alternativeName>
        <fullName evidence="14">Undecaprenyl pyrophosphate phosphatase</fullName>
    </alternativeName>
</protein>
<evidence type="ECO:0000256" key="7">
    <source>
        <dbReference type="ARBA" id="ARBA00022801"/>
    </source>
</evidence>
<dbReference type="GO" id="GO:0046677">
    <property type="term" value="P:response to antibiotic"/>
    <property type="evidence" value="ECO:0007669"/>
    <property type="project" value="UniProtKB-KW"/>
</dbReference>
<keyword evidence="12" id="KW-0046">Antibiotic resistance</keyword>
<dbReference type="InterPro" id="IPR003824">
    <property type="entry name" value="UppP"/>
</dbReference>
<dbReference type="Pfam" id="PF02673">
    <property type="entry name" value="BacA"/>
    <property type="match status" value="1"/>
</dbReference>
<evidence type="ECO:0000256" key="4">
    <source>
        <dbReference type="ARBA" id="ARBA00021581"/>
    </source>
</evidence>
<sequence length="273" mass="29170">MSDAAAPDPLPAGQALALGLLHGPAELLPISSSGHITLVPWLLRWRYAELDPELRKAFEVALHAGTAAALLIGLRAEVEEAARGLDRRRIELLVLSFAPAGFFAFALERPIERRLGTPGTIAAGLAVGALAMALADRAPQERGRETADWRDALAIGLAQACALVPGVSRNGATLAAARARRFTREDANALSRHAALPIIVAATGLKGVRLWRRGLPPRTRGAFALGTAASFASTLGSTWLIRQVERDRSLAPYAAYRIALAAVVARRLLRRRR</sequence>
<gene>
    <name evidence="17" type="ORF">BDZ31_000542</name>
</gene>
<keyword evidence="7 17" id="KW-0378">Hydrolase</keyword>
<dbReference type="EMBL" id="JACHNU010000001">
    <property type="protein sequence ID" value="MBB4660969.1"/>
    <property type="molecule type" value="Genomic_DNA"/>
</dbReference>
<keyword evidence="11" id="KW-0472">Membrane</keyword>
<dbReference type="RefSeq" id="WP_183338728.1">
    <property type="nucleotide sequence ID" value="NZ_JACHNU010000001.1"/>
</dbReference>
<reference evidence="17 18" key="1">
    <citation type="submission" date="2020-08" db="EMBL/GenBank/DDBJ databases">
        <title>Genomic Encyclopedia of Archaeal and Bacterial Type Strains, Phase II (KMG-II): from individual species to whole genera.</title>
        <authorList>
            <person name="Goeker M."/>
        </authorList>
    </citation>
    <scope>NUCLEOTIDE SEQUENCE [LARGE SCALE GENOMIC DNA]</scope>
    <source>
        <strain evidence="17 18">DSM 23288</strain>
    </source>
</reference>
<keyword evidence="8" id="KW-0133">Cell shape</keyword>
<comment type="caution">
    <text evidence="17">The sequence shown here is derived from an EMBL/GenBank/DDBJ whole genome shotgun (WGS) entry which is preliminary data.</text>
</comment>
<dbReference type="AlphaFoldDB" id="A0A840I7V1"/>
<evidence type="ECO:0000256" key="5">
    <source>
        <dbReference type="ARBA" id="ARBA00022475"/>
    </source>
</evidence>